<keyword evidence="3" id="KW-0677">Repeat</keyword>
<feature type="repeat" description="WD" evidence="5">
    <location>
        <begin position="372"/>
        <end position="406"/>
    </location>
</feature>
<evidence type="ECO:0000256" key="5">
    <source>
        <dbReference type="PROSITE-ProRule" id="PRU00221"/>
    </source>
</evidence>
<feature type="repeat" description="WD" evidence="5">
    <location>
        <begin position="240"/>
        <end position="281"/>
    </location>
</feature>
<organism evidence="7 8">
    <name type="scientific">Globisporangium ultimum (strain ATCC 200006 / CBS 805.95 / DAOM BR144)</name>
    <name type="common">Pythium ultimum</name>
    <dbReference type="NCBI Taxonomy" id="431595"/>
    <lineage>
        <taxon>Eukaryota</taxon>
        <taxon>Sar</taxon>
        <taxon>Stramenopiles</taxon>
        <taxon>Oomycota</taxon>
        <taxon>Peronosporomycetes</taxon>
        <taxon>Pythiales</taxon>
        <taxon>Pythiaceae</taxon>
        <taxon>Globisporangium</taxon>
    </lineage>
</organism>
<dbReference type="FunFam" id="2.130.10.10:FF:000509">
    <property type="entry name" value="U3 small nucleolar RNA-interacting protein"/>
    <property type="match status" value="1"/>
</dbReference>
<dbReference type="InParanoid" id="K3X8R7"/>
<feature type="compositionally biased region" description="Acidic residues" evidence="6">
    <location>
        <begin position="88"/>
        <end position="97"/>
    </location>
</feature>
<name>K3X8R7_GLOUD</name>
<reference evidence="8" key="2">
    <citation type="submission" date="2010-04" db="EMBL/GenBank/DDBJ databases">
        <authorList>
            <person name="Buell R."/>
            <person name="Hamilton J."/>
            <person name="Hostetler J."/>
        </authorList>
    </citation>
    <scope>NUCLEOTIDE SEQUENCE [LARGE SCALE GENOMIC DNA]</scope>
    <source>
        <strain evidence="8">DAOM:BR144</strain>
    </source>
</reference>
<dbReference type="InterPro" id="IPR020472">
    <property type="entry name" value="WD40_PAC1"/>
</dbReference>
<dbReference type="InterPro" id="IPR015943">
    <property type="entry name" value="WD40/YVTN_repeat-like_dom_sf"/>
</dbReference>
<keyword evidence="2 5" id="KW-0853">WD repeat</keyword>
<dbReference type="eggNOG" id="KOG0299">
    <property type="taxonomic scope" value="Eukaryota"/>
</dbReference>
<dbReference type="Gene3D" id="2.130.10.10">
    <property type="entry name" value="YVTN repeat-like/Quinoprotein amine dehydrogenase"/>
    <property type="match status" value="1"/>
</dbReference>
<evidence type="ECO:0000313" key="8">
    <source>
        <dbReference type="Proteomes" id="UP000019132"/>
    </source>
</evidence>
<dbReference type="PANTHER" id="PTHR19865">
    <property type="entry name" value="U3 SMALL NUCLEOLAR RNA INTERACTING PROTEIN 2"/>
    <property type="match status" value="1"/>
</dbReference>
<dbReference type="InterPro" id="IPR036322">
    <property type="entry name" value="WD40_repeat_dom_sf"/>
</dbReference>
<evidence type="ECO:0000256" key="3">
    <source>
        <dbReference type="ARBA" id="ARBA00022737"/>
    </source>
</evidence>
<proteinExistence type="predicted"/>
<reference evidence="8" key="1">
    <citation type="journal article" date="2010" name="Genome Biol.">
        <title>Genome sequence of the necrotrophic plant pathogen Pythium ultimum reveals original pathogenicity mechanisms and effector repertoire.</title>
        <authorList>
            <person name="Levesque C.A."/>
            <person name="Brouwer H."/>
            <person name="Cano L."/>
            <person name="Hamilton J.P."/>
            <person name="Holt C."/>
            <person name="Huitema E."/>
            <person name="Raffaele S."/>
            <person name="Robideau G.P."/>
            <person name="Thines M."/>
            <person name="Win J."/>
            <person name="Zerillo M.M."/>
            <person name="Beakes G.W."/>
            <person name="Boore J.L."/>
            <person name="Busam D."/>
            <person name="Dumas B."/>
            <person name="Ferriera S."/>
            <person name="Fuerstenberg S.I."/>
            <person name="Gachon C.M."/>
            <person name="Gaulin E."/>
            <person name="Govers F."/>
            <person name="Grenville-Briggs L."/>
            <person name="Horner N."/>
            <person name="Hostetler J."/>
            <person name="Jiang R.H."/>
            <person name="Johnson J."/>
            <person name="Krajaejun T."/>
            <person name="Lin H."/>
            <person name="Meijer H.J."/>
            <person name="Moore B."/>
            <person name="Morris P."/>
            <person name="Phuntmart V."/>
            <person name="Puiu D."/>
            <person name="Shetty J."/>
            <person name="Stajich J.E."/>
            <person name="Tripathy S."/>
            <person name="Wawra S."/>
            <person name="van West P."/>
            <person name="Whitty B.R."/>
            <person name="Coutinho P.M."/>
            <person name="Henrissat B."/>
            <person name="Martin F."/>
            <person name="Thomas P.D."/>
            <person name="Tyler B.M."/>
            <person name="De Vries R.P."/>
            <person name="Kamoun S."/>
            <person name="Yandell M."/>
            <person name="Tisserat N."/>
            <person name="Buell C.R."/>
        </authorList>
    </citation>
    <scope>NUCLEOTIDE SEQUENCE</scope>
    <source>
        <strain evidence="8">DAOM:BR144</strain>
    </source>
</reference>
<dbReference type="VEuPathDB" id="FungiDB:PYU1_G013587"/>
<keyword evidence="4" id="KW-0539">Nucleus</keyword>
<dbReference type="SUPFAM" id="SSF50978">
    <property type="entry name" value="WD40 repeat-like"/>
    <property type="match status" value="1"/>
</dbReference>
<evidence type="ECO:0000256" key="4">
    <source>
        <dbReference type="ARBA" id="ARBA00023242"/>
    </source>
</evidence>
<accession>K3X8R7</accession>
<evidence type="ECO:0000256" key="2">
    <source>
        <dbReference type="ARBA" id="ARBA00022574"/>
    </source>
</evidence>
<dbReference type="GO" id="GO:0032040">
    <property type="term" value="C:small-subunit processome"/>
    <property type="evidence" value="ECO:0007669"/>
    <property type="project" value="TreeGrafter"/>
</dbReference>
<comment type="subcellular location">
    <subcellularLocation>
        <location evidence="1">Nucleus</location>
    </subcellularLocation>
</comment>
<reference evidence="7" key="3">
    <citation type="submission" date="2015-02" db="UniProtKB">
        <authorList>
            <consortium name="EnsemblProtists"/>
        </authorList>
    </citation>
    <scope>IDENTIFICATION</scope>
    <source>
        <strain evidence="7">DAOM BR144</strain>
    </source>
</reference>
<sequence length="474" mass="52814">MKRRVAIKRGTRDAQHQQTKKKKTLGDDAFDWSATGGGEDVIASESDDDATNKEDDGEESDEEVKETAQEKRVRLAKEYLSKITTQEGADDDDEDDEGGRMNSSGVEEKVSARLHQDALEAMGKLFKQVAGLYEDFEFDADSTKFLPGHRLPVTSVALAEDGKTAFSASKDGAILRWNLAEQTKLRLTLPADDVATASKDHEKNILALALSSDGKYLVSGGCDKLVRVWDAEKKELLESFKGHRDTITSLAFRLRSHMLFTGSLDRSIKHWNLTEMGYVETLFGHQGEVNGLDSLYKERVVSCGRDRSVRMWKIPEETQLVFYGNSGSMDCVKMINDEYYVTGGDDGSLSLWFNGRKKPVYVVPKAHGGKWISSVTVMPRTDLVASGSSDGFIRLWKADLKERTLMPVATIPIQGYVNALVFDNKTRFLLAGIGQEHRLGRWERIKGVKNGLALIALPNVDEENESEDESEDDE</sequence>
<dbReference type="InterPro" id="IPR039241">
    <property type="entry name" value="Rrp9-like"/>
</dbReference>
<dbReference type="HOGENOM" id="CLU_014017_1_1_1"/>
<evidence type="ECO:0000313" key="7">
    <source>
        <dbReference type="EnsemblProtists" id="PYU1_T013616"/>
    </source>
</evidence>
<dbReference type="CDD" id="cd00200">
    <property type="entry name" value="WD40"/>
    <property type="match status" value="1"/>
</dbReference>
<feature type="compositionally biased region" description="Acidic residues" evidence="6">
    <location>
        <begin position="45"/>
        <end position="64"/>
    </location>
</feature>
<dbReference type="InterPro" id="IPR001680">
    <property type="entry name" value="WD40_rpt"/>
</dbReference>
<feature type="repeat" description="WD" evidence="5">
    <location>
        <begin position="198"/>
        <end position="239"/>
    </location>
</feature>
<dbReference type="PROSITE" id="PS50294">
    <property type="entry name" value="WD_REPEATS_REGION"/>
    <property type="match status" value="3"/>
</dbReference>
<dbReference type="PROSITE" id="PS50082">
    <property type="entry name" value="WD_REPEATS_2"/>
    <property type="match status" value="4"/>
</dbReference>
<keyword evidence="8" id="KW-1185">Reference proteome</keyword>
<dbReference type="PRINTS" id="PR00320">
    <property type="entry name" value="GPROTEINBRPT"/>
</dbReference>
<dbReference type="Proteomes" id="UP000019132">
    <property type="component" value="Unassembled WGS sequence"/>
</dbReference>
<evidence type="ECO:0000256" key="1">
    <source>
        <dbReference type="ARBA" id="ARBA00004123"/>
    </source>
</evidence>
<protein>
    <submittedName>
        <fullName evidence="7">Uncharacterized protein</fullName>
    </submittedName>
</protein>
<dbReference type="PANTHER" id="PTHR19865:SF0">
    <property type="entry name" value="U3 SMALL NUCLEOLAR RNA-INTERACTING PROTEIN 2"/>
    <property type="match status" value="1"/>
</dbReference>
<feature type="repeat" description="WD" evidence="5">
    <location>
        <begin position="146"/>
        <end position="187"/>
    </location>
</feature>
<dbReference type="SMART" id="SM00320">
    <property type="entry name" value="WD40"/>
    <property type="match status" value="6"/>
</dbReference>
<dbReference type="EnsemblProtists" id="PYU1_T013616">
    <property type="protein sequence ID" value="PYU1_T013616"/>
    <property type="gene ID" value="PYU1_G013587"/>
</dbReference>
<dbReference type="GO" id="GO:0034511">
    <property type="term" value="F:U3 snoRNA binding"/>
    <property type="evidence" value="ECO:0007669"/>
    <property type="project" value="InterPro"/>
</dbReference>
<dbReference type="EMBL" id="GL376597">
    <property type="status" value="NOT_ANNOTATED_CDS"/>
    <property type="molecule type" value="Genomic_DNA"/>
</dbReference>
<feature type="compositionally biased region" description="Basic and acidic residues" evidence="6">
    <location>
        <begin position="65"/>
        <end position="80"/>
    </location>
</feature>
<dbReference type="OMA" id="CSLRIWK"/>
<dbReference type="AlphaFoldDB" id="K3X8R7"/>
<feature type="region of interest" description="Disordered" evidence="6">
    <location>
        <begin position="1"/>
        <end position="108"/>
    </location>
</feature>
<evidence type="ECO:0000256" key="6">
    <source>
        <dbReference type="SAM" id="MobiDB-lite"/>
    </source>
</evidence>
<dbReference type="STRING" id="431595.K3X8R7"/>
<dbReference type="Pfam" id="PF00400">
    <property type="entry name" value="WD40"/>
    <property type="match status" value="5"/>
</dbReference>